<dbReference type="InterPro" id="IPR000697">
    <property type="entry name" value="WH1/EVH1_dom"/>
</dbReference>
<keyword evidence="13" id="KW-1185">Reference proteome</keyword>
<feature type="region of interest" description="Disordered" evidence="8">
    <location>
        <begin position="545"/>
        <end position="564"/>
    </location>
</feature>
<protein>
    <submittedName>
        <fullName evidence="12">Uncharacterized protein</fullName>
    </submittedName>
</protein>
<feature type="region of interest" description="Disordered" evidence="8">
    <location>
        <begin position="225"/>
        <end position="537"/>
    </location>
</feature>
<dbReference type="Gene3D" id="3.90.810.10">
    <property type="entry name" value="CRIB domain"/>
    <property type="match status" value="1"/>
</dbReference>
<evidence type="ECO:0000256" key="7">
    <source>
        <dbReference type="ARBA" id="ARBA00023242"/>
    </source>
</evidence>
<evidence type="ECO:0000256" key="4">
    <source>
        <dbReference type="ARBA" id="ARBA00022553"/>
    </source>
</evidence>
<keyword evidence="5" id="KW-0677">Repeat</keyword>
<dbReference type="CDD" id="cd00132">
    <property type="entry name" value="CRIB"/>
    <property type="match status" value="1"/>
</dbReference>
<dbReference type="GO" id="GO:0003779">
    <property type="term" value="F:actin binding"/>
    <property type="evidence" value="ECO:0007669"/>
    <property type="project" value="InterPro"/>
</dbReference>
<dbReference type="InterPro" id="IPR000095">
    <property type="entry name" value="CRIB_dom"/>
</dbReference>
<dbReference type="GO" id="GO:0030479">
    <property type="term" value="C:actin cortical patch"/>
    <property type="evidence" value="ECO:0007669"/>
    <property type="project" value="UniProtKB-ARBA"/>
</dbReference>
<reference evidence="12" key="1">
    <citation type="journal article" date="2020" name="Fungal Divers.">
        <title>Resolving the Mortierellaceae phylogeny through synthesis of multi-gene phylogenetics and phylogenomics.</title>
        <authorList>
            <person name="Vandepol N."/>
            <person name="Liber J."/>
            <person name="Desiro A."/>
            <person name="Na H."/>
            <person name="Kennedy M."/>
            <person name="Barry K."/>
            <person name="Grigoriev I.V."/>
            <person name="Miller A.N."/>
            <person name="O'Donnell K."/>
            <person name="Stajich J.E."/>
            <person name="Bonito G."/>
        </authorList>
    </citation>
    <scope>NUCLEOTIDE SEQUENCE</scope>
    <source>
        <strain evidence="12">NVP1</strain>
    </source>
</reference>
<comment type="subcellular location">
    <subcellularLocation>
        <location evidence="2">Cytoplasm</location>
        <location evidence="2">Cytoskeleton</location>
    </subcellularLocation>
    <subcellularLocation>
        <location evidence="1">Nucleus</location>
    </subcellularLocation>
</comment>
<dbReference type="Pfam" id="PF00786">
    <property type="entry name" value="PBD"/>
    <property type="match status" value="1"/>
</dbReference>
<dbReference type="CDD" id="cd01205">
    <property type="entry name" value="EVH1_WASP-like"/>
    <property type="match status" value="1"/>
</dbReference>
<name>A0A9P5SKM0_9FUNG</name>
<evidence type="ECO:0000256" key="1">
    <source>
        <dbReference type="ARBA" id="ARBA00004123"/>
    </source>
</evidence>
<evidence type="ECO:0000259" key="10">
    <source>
        <dbReference type="PROSITE" id="PS50229"/>
    </source>
</evidence>
<dbReference type="GO" id="GO:0007015">
    <property type="term" value="P:actin filament organization"/>
    <property type="evidence" value="ECO:0007669"/>
    <property type="project" value="InterPro"/>
</dbReference>
<evidence type="ECO:0000259" key="9">
    <source>
        <dbReference type="PROSITE" id="PS50108"/>
    </source>
</evidence>
<evidence type="ECO:0000313" key="12">
    <source>
        <dbReference type="EMBL" id="KAF9329812.1"/>
    </source>
</evidence>
<keyword evidence="3" id="KW-0963">Cytoplasm</keyword>
<keyword evidence="4" id="KW-0597">Phosphoprotein</keyword>
<dbReference type="InterPro" id="IPR033927">
    <property type="entry name" value="WASPfam_EVH1"/>
</dbReference>
<dbReference type="FunFam" id="2.30.29.30:FF:000281">
    <property type="entry name" value="Actin associated protein"/>
    <property type="match status" value="1"/>
</dbReference>
<dbReference type="PRINTS" id="PR01217">
    <property type="entry name" value="PRICHEXTENSN"/>
</dbReference>
<evidence type="ECO:0000256" key="3">
    <source>
        <dbReference type="ARBA" id="ARBA00022490"/>
    </source>
</evidence>
<evidence type="ECO:0000313" key="13">
    <source>
        <dbReference type="Proteomes" id="UP000696485"/>
    </source>
</evidence>
<feature type="compositionally biased region" description="Pro residues" evidence="8">
    <location>
        <begin position="378"/>
        <end position="478"/>
    </location>
</feature>
<sequence>MPSVTLHNPEDKAAIKRALPTTTQKIITATVARLYVAYPDPHQWTYSGIMGGLAFVQTKTTFLFRIVDLMGARGVIWEQELYEDFEYMQERSFFHTFAIDNCQAAFSFADDQEAGVFFKKVSNRDTLKKSKSPGGSPTGTPKSRKSGFFGSKKEKKGSKGKLDKTQIGLPSNFRHLGHIGWDPNKGFNVQNIDPEWKNLFEQLDKMGVSQEDIQNNAEFVSQFVQSRGGPGAAKAPPAAPRARPTPAASGHQHHLSSGAPSAAVLPVMKPTTKAPPPPPPASRRPPPPPPPSRLSRVAPAPPTSHNAPPALPSREPTPVAAPPSPEPPRSLYVPPTPARDVAPPPPPRPSYAPPTSSNAPPPPPPPIRGAYVPAATGAPPPPPPFQSSGGPPPPPPPPPMGGFGGPPPPPPPPPMGGSGGPPPPPPPPPMSGGPPPPPPPPGMGVPPPPPPPPGMGVPPPPPPPPGMGVPPPPPPPGLALPSAGGSSGRANLLESIRGAGGIGALRKVNSGDPGSSPSRSPIPAPVEEEGSGADLASSLALALKKRKDAMGSDDEEDSDENWDD</sequence>
<evidence type="ECO:0000256" key="8">
    <source>
        <dbReference type="SAM" id="MobiDB-lite"/>
    </source>
</evidence>
<dbReference type="EMBL" id="JAAAUY010000445">
    <property type="protein sequence ID" value="KAF9329812.1"/>
    <property type="molecule type" value="Genomic_DNA"/>
</dbReference>
<dbReference type="AlphaFoldDB" id="A0A9P5SKM0"/>
<feature type="compositionally biased region" description="Low complexity" evidence="8">
    <location>
        <begin position="510"/>
        <end position="521"/>
    </location>
</feature>
<keyword evidence="6" id="KW-0206">Cytoskeleton</keyword>
<dbReference type="InterPro" id="IPR036936">
    <property type="entry name" value="CRIB_dom_sf"/>
</dbReference>
<gene>
    <name evidence="12" type="ORF">BG006_007155</name>
</gene>
<proteinExistence type="predicted"/>
<comment type="caution">
    <text evidence="12">The sequence shown here is derived from an EMBL/GenBank/DDBJ whole genome shotgun (WGS) entry which is preliminary data.</text>
</comment>
<feature type="domain" description="CRIB" evidence="9">
    <location>
        <begin position="167"/>
        <end position="180"/>
    </location>
</feature>
<dbReference type="InterPro" id="IPR011993">
    <property type="entry name" value="PH-like_dom_sf"/>
</dbReference>
<dbReference type="GO" id="GO:0005634">
    <property type="term" value="C:nucleus"/>
    <property type="evidence" value="ECO:0007669"/>
    <property type="project" value="UniProtKB-SubCell"/>
</dbReference>
<dbReference type="Pfam" id="PF00568">
    <property type="entry name" value="WH1"/>
    <property type="match status" value="1"/>
</dbReference>
<dbReference type="SMART" id="SM00285">
    <property type="entry name" value="PBD"/>
    <property type="match status" value="1"/>
</dbReference>
<feature type="compositionally biased region" description="Pro residues" evidence="8">
    <location>
        <begin position="319"/>
        <end position="352"/>
    </location>
</feature>
<evidence type="ECO:0000256" key="6">
    <source>
        <dbReference type="ARBA" id="ARBA00023212"/>
    </source>
</evidence>
<dbReference type="SUPFAM" id="SSF47912">
    <property type="entry name" value="Wiscott-Aldrich syndrome protein, WASP, C-terminal domain"/>
    <property type="match status" value="1"/>
</dbReference>
<dbReference type="SMART" id="SM00461">
    <property type="entry name" value="WH1"/>
    <property type="match status" value="1"/>
</dbReference>
<dbReference type="Gene3D" id="2.30.29.30">
    <property type="entry name" value="Pleckstrin-homology domain (PH domain)/Phosphotyrosine-binding domain (PTB)"/>
    <property type="match status" value="1"/>
</dbReference>
<feature type="compositionally biased region" description="Pro residues" evidence="8">
    <location>
        <begin position="273"/>
        <end position="292"/>
    </location>
</feature>
<evidence type="ECO:0000256" key="5">
    <source>
        <dbReference type="ARBA" id="ARBA00022737"/>
    </source>
</evidence>
<dbReference type="FunFam" id="3.90.810.10:FF:000010">
    <property type="entry name" value="Related to Neural Wiskott-Aldrich syndrome protein"/>
    <property type="match status" value="1"/>
</dbReference>
<feature type="domain" description="WH1" evidence="10">
    <location>
        <begin position="19"/>
        <end position="128"/>
    </location>
</feature>
<feature type="compositionally biased region" description="Low complexity" evidence="8">
    <location>
        <begin position="232"/>
        <end position="248"/>
    </location>
</feature>
<dbReference type="PROSITE" id="PS51082">
    <property type="entry name" value="WH2"/>
    <property type="match status" value="1"/>
</dbReference>
<dbReference type="InterPro" id="IPR011026">
    <property type="entry name" value="WAS_C"/>
</dbReference>
<dbReference type="GO" id="GO:0071933">
    <property type="term" value="F:Arp2/3 complex binding"/>
    <property type="evidence" value="ECO:0007669"/>
    <property type="project" value="UniProtKB-ARBA"/>
</dbReference>
<dbReference type="PROSITE" id="PS50229">
    <property type="entry name" value="WH1"/>
    <property type="match status" value="1"/>
</dbReference>
<feature type="region of interest" description="Disordered" evidence="8">
    <location>
        <begin position="126"/>
        <end position="168"/>
    </location>
</feature>
<evidence type="ECO:0000256" key="2">
    <source>
        <dbReference type="ARBA" id="ARBA00004245"/>
    </source>
</evidence>
<dbReference type="InterPro" id="IPR003124">
    <property type="entry name" value="WH2_dom"/>
</dbReference>
<dbReference type="SUPFAM" id="SSF50729">
    <property type="entry name" value="PH domain-like"/>
    <property type="match status" value="1"/>
</dbReference>
<feature type="compositionally biased region" description="Acidic residues" evidence="8">
    <location>
        <begin position="551"/>
        <end position="564"/>
    </location>
</feature>
<dbReference type="PROSITE" id="PS50108">
    <property type="entry name" value="CRIB"/>
    <property type="match status" value="1"/>
</dbReference>
<feature type="domain" description="WH2" evidence="11">
    <location>
        <begin position="488"/>
        <end position="508"/>
    </location>
</feature>
<organism evidence="12 13">
    <name type="scientific">Podila minutissima</name>
    <dbReference type="NCBI Taxonomy" id="64525"/>
    <lineage>
        <taxon>Eukaryota</taxon>
        <taxon>Fungi</taxon>
        <taxon>Fungi incertae sedis</taxon>
        <taxon>Mucoromycota</taxon>
        <taxon>Mortierellomycotina</taxon>
        <taxon>Mortierellomycetes</taxon>
        <taxon>Mortierellales</taxon>
        <taxon>Mortierellaceae</taxon>
        <taxon>Podila</taxon>
    </lineage>
</organism>
<accession>A0A9P5SKM0</accession>
<evidence type="ECO:0000259" key="11">
    <source>
        <dbReference type="PROSITE" id="PS51082"/>
    </source>
</evidence>
<dbReference type="Proteomes" id="UP000696485">
    <property type="component" value="Unassembled WGS sequence"/>
</dbReference>
<keyword evidence="7" id="KW-0539">Nucleus</keyword>